<sequence>MYKIQRFMTLGNVKYAFAKINQRAYASTSRAKVPLNEEWVKIVTKELKGKDPEKTLTWHTAENIDVKPVYTRADTENFPDEIPGKFP</sequence>
<dbReference type="GO" id="GO:0019678">
    <property type="term" value="P:propionate metabolic process, methylmalonyl pathway"/>
    <property type="evidence" value="ECO:0007669"/>
    <property type="project" value="TreeGrafter"/>
</dbReference>
<accession>A0A9N9I9A8</accession>
<comment type="caution">
    <text evidence="1">The sequence shown here is derived from an EMBL/GenBank/DDBJ whole genome shotgun (WGS) entry which is preliminary data.</text>
</comment>
<dbReference type="EMBL" id="CAJVPV010024766">
    <property type="protein sequence ID" value="CAG8727221.1"/>
    <property type="molecule type" value="Genomic_DNA"/>
</dbReference>
<evidence type="ECO:0000313" key="1">
    <source>
        <dbReference type="EMBL" id="CAG8727221.1"/>
    </source>
</evidence>
<gene>
    <name evidence="1" type="ORF">AMORRO_LOCUS13740</name>
</gene>
<dbReference type="GO" id="GO:0004494">
    <property type="term" value="F:methylmalonyl-CoA mutase activity"/>
    <property type="evidence" value="ECO:0007669"/>
    <property type="project" value="TreeGrafter"/>
</dbReference>
<feature type="non-terminal residue" evidence="1">
    <location>
        <position position="1"/>
    </location>
</feature>
<dbReference type="AlphaFoldDB" id="A0A9N9I9A8"/>
<protein>
    <submittedName>
        <fullName evidence="1">18160_t:CDS:1</fullName>
    </submittedName>
</protein>
<dbReference type="PANTHER" id="PTHR48101">
    <property type="entry name" value="METHYLMALONYL-COA MUTASE, MITOCHONDRIAL-RELATED"/>
    <property type="match status" value="1"/>
</dbReference>
<evidence type="ECO:0000313" key="2">
    <source>
        <dbReference type="Proteomes" id="UP000789342"/>
    </source>
</evidence>
<dbReference type="Gene3D" id="3.20.20.240">
    <property type="entry name" value="Methylmalonyl-CoA mutase"/>
    <property type="match status" value="1"/>
</dbReference>
<dbReference type="Proteomes" id="UP000789342">
    <property type="component" value="Unassembled WGS sequence"/>
</dbReference>
<dbReference type="OrthoDB" id="198977at2759"/>
<dbReference type="SUPFAM" id="SSF51703">
    <property type="entry name" value="Cobalamin (vitamin B12)-dependent enzymes"/>
    <property type="match status" value="1"/>
</dbReference>
<reference evidence="1" key="1">
    <citation type="submission" date="2021-06" db="EMBL/GenBank/DDBJ databases">
        <authorList>
            <person name="Kallberg Y."/>
            <person name="Tangrot J."/>
            <person name="Rosling A."/>
        </authorList>
    </citation>
    <scope>NUCLEOTIDE SEQUENCE</scope>
    <source>
        <strain evidence="1">CL551</strain>
    </source>
</reference>
<dbReference type="GO" id="GO:0031419">
    <property type="term" value="F:cobalamin binding"/>
    <property type="evidence" value="ECO:0007669"/>
    <property type="project" value="InterPro"/>
</dbReference>
<proteinExistence type="predicted"/>
<dbReference type="GO" id="GO:0005739">
    <property type="term" value="C:mitochondrion"/>
    <property type="evidence" value="ECO:0007669"/>
    <property type="project" value="TreeGrafter"/>
</dbReference>
<keyword evidence="2" id="KW-1185">Reference proteome</keyword>
<dbReference type="PANTHER" id="PTHR48101:SF4">
    <property type="entry name" value="METHYLMALONYL-COA MUTASE, MITOCHONDRIAL"/>
    <property type="match status" value="1"/>
</dbReference>
<organism evidence="1 2">
    <name type="scientific">Acaulospora morrowiae</name>
    <dbReference type="NCBI Taxonomy" id="94023"/>
    <lineage>
        <taxon>Eukaryota</taxon>
        <taxon>Fungi</taxon>
        <taxon>Fungi incertae sedis</taxon>
        <taxon>Mucoromycota</taxon>
        <taxon>Glomeromycotina</taxon>
        <taxon>Glomeromycetes</taxon>
        <taxon>Diversisporales</taxon>
        <taxon>Acaulosporaceae</taxon>
        <taxon>Acaulospora</taxon>
    </lineage>
</organism>
<name>A0A9N9I9A8_9GLOM</name>
<dbReference type="InterPro" id="IPR016176">
    <property type="entry name" value="Cbl-dep_enz_cat"/>
</dbReference>